<dbReference type="PANTHER" id="PTHR45639">
    <property type="entry name" value="HSC70CB, ISOFORM G-RELATED"/>
    <property type="match status" value="1"/>
</dbReference>
<dbReference type="SUPFAM" id="SSF53067">
    <property type="entry name" value="Actin-like ATPase domain"/>
    <property type="match status" value="1"/>
</dbReference>
<comment type="subcellular location">
    <subcellularLocation>
        <location evidence="1">Endoplasmic reticulum lumen</location>
    </subcellularLocation>
</comment>
<evidence type="ECO:0000256" key="8">
    <source>
        <dbReference type="ARBA" id="ARBA00040503"/>
    </source>
</evidence>
<evidence type="ECO:0000256" key="1">
    <source>
        <dbReference type="ARBA" id="ARBA00004319"/>
    </source>
</evidence>
<dbReference type="EMBL" id="UYRU01053466">
    <property type="protein sequence ID" value="VDN12262.1"/>
    <property type="molecule type" value="Genomic_DNA"/>
</dbReference>
<reference evidence="10 11" key="1">
    <citation type="submission" date="2018-11" db="EMBL/GenBank/DDBJ databases">
        <authorList>
            <consortium name="Pathogen Informatics"/>
        </authorList>
    </citation>
    <scope>NUCLEOTIDE SEQUENCE [LARGE SCALE GENOMIC DNA]</scope>
</reference>
<comment type="similarity">
    <text evidence="2">Belongs to the heat shock protein 70 family.</text>
</comment>
<dbReference type="PANTHER" id="PTHR45639:SF3">
    <property type="entry name" value="HYPOXIA UP-REGULATED PROTEIN 1"/>
    <property type="match status" value="1"/>
</dbReference>
<dbReference type="Pfam" id="PF00012">
    <property type="entry name" value="HSP70"/>
    <property type="match status" value="1"/>
</dbReference>
<evidence type="ECO:0000256" key="7">
    <source>
        <dbReference type="ARBA" id="ARBA00023186"/>
    </source>
</evidence>
<keyword evidence="4" id="KW-0547">Nucleotide-binding</keyword>
<proteinExistence type="inferred from homology"/>
<dbReference type="PROSITE" id="PS01036">
    <property type="entry name" value="HSP70_3"/>
    <property type="match status" value="1"/>
</dbReference>
<keyword evidence="5" id="KW-0256">Endoplasmic reticulum</keyword>
<evidence type="ECO:0000313" key="11">
    <source>
        <dbReference type="Proteomes" id="UP000281553"/>
    </source>
</evidence>
<evidence type="ECO:0000256" key="6">
    <source>
        <dbReference type="ARBA" id="ARBA00022840"/>
    </source>
</evidence>
<evidence type="ECO:0000256" key="9">
    <source>
        <dbReference type="SAM" id="MobiDB-lite"/>
    </source>
</evidence>
<dbReference type="PRINTS" id="PR00301">
    <property type="entry name" value="HEATSHOCK70"/>
</dbReference>
<dbReference type="AlphaFoldDB" id="A0A3P7NV18"/>
<keyword evidence="6" id="KW-0067">ATP-binding</keyword>
<dbReference type="Gene3D" id="2.60.34.10">
    <property type="entry name" value="Substrate Binding Domain Of DNAk, Chain A, domain 1"/>
    <property type="match status" value="1"/>
</dbReference>
<dbReference type="GO" id="GO:0034663">
    <property type="term" value="C:endoplasmic reticulum chaperone complex"/>
    <property type="evidence" value="ECO:0007669"/>
    <property type="project" value="TreeGrafter"/>
</dbReference>
<dbReference type="GO" id="GO:0140662">
    <property type="term" value="F:ATP-dependent protein folding chaperone"/>
    <property type="evidence" value="ECO:0007669"/>
    <property type="project" value="InterPro"/>
</dbReference>
<organism evidence="10 11">
    <name type="scientific">Dibothriocephalus latus</name>
    <name type="common">Fish tapeworm</name>
    <name type="synonym">Diphyllobothrium latum</name>
    <dbReference type="NCBI Taxonomy" id="60516"/>
    <lineage>
        <taxon>Eukaryota</taxon>
        <taxon>Metazoa</taxon>
        <taxon>Spiralia</taxon>
        <taxon>Lophotrochozoa</taxon>
        <taxon>Platyhelminthes</taxon>
        <taxon>Cestoda</taxon>
        <taxon>Eucestoda</taxon>
        <taxon>Diphyllobothriidea</taxon>
        <taxon>Diphyllobothriidae</taxon>
        <taxon>Dibothriocephalus</taxon>
    </lineage>
</organism>
<evidence type="ECO:0000256" key="4">
    <source>
        <dbReference type="ARBA" id="ARBA00022741"/>
    </source>
</evidence>
<dbReference type="GO" id="GO:0005524">
    <property type="term" value="F:ATP binding"/>
    <property type="evidence" value="ECO:0007669"/>
    <property type="project" value="UniProtKB-KW"/>
</dbReference>
<dbReference type="InterPro" id="IPR029047">
    <property type="entry name" value="HSP70_peptide-bd_sf"/>
</dbReference>
<keyword evidence="3" id="KW-0732">Signal</keyword>
<feature type="compositionally biased region" description="Low complexity" evidence="9">
    <location>
        <begin position="273"/>
        <end position="304"/>
    </location>
</feature>
<dbReference type="Gene3D" id="3.30.420.40">
    <property type="match status" value="2"/>
</dbReference>
<dbReference type="InterPro" id="IPR018181">
    <property type="entry name" value="Heat_shock_70_CS"/>
</dbReference>
<dbReference type="GO" id="GO:0030968">
    <property type="term" value="P:endoplasmic reticulum unfolded protein response"/>
    <property type="evidence" value="ECO:0007669"/>
    <property type="project" value="TreeGrafter"/>
</dbReference>
<dbReference type="Gene3D" id="3.90.640.10">
    <property type="entry name" value="Actin, Chain A, domain 4"/>
    <property type="match status" value="1"/>
</dbReference>
<evidence type="ECO:0000256" key="2">
    <source>
        <dbReference type="ARBA" id="ARBA00007381"/>
    </source>
</evidence>
<dbReference type="GO" id="GO:0005788">
    <property type="term" value="C:endoplasmic reticulum lumen"/>
    <property type="evidence" value="ECO:0007669"/>
    <property type="project" value="UniProtKB-SubCell"/>
</dbReference>
<dbReference type="InterPro" id="IPR013126">
    <property type="entry name" value="Hsp_70_fam"/>
</dbReference>
<evidence type="ECO:0000256" key="5">
    <source>
        <dbReference type="ARBA" id="ARBA00022824"/>
    </source>
</evidence>
<dbReference type="InterPro" id="IPR043129">
    <property type="entry name" value="ATPase_NBD"/>
</dbReference>
<dbReference type="Proteomes" id="UP000281553">
    <property type="component" value="Unassembled WGS sequence"/>
</dbReference>
<accession>A0A3P7NV18</accession>
<evidence type="ECO:0000313" key="10">
    <source>
        <dbReference type="EMBL" id="VDN12262.1"/>
    </source>
</evidence>
<dbReference type="OrthoDB" id="10262720at2759"/>
<protein>
    <recommendedName>
        <fullName evidence="8">Hypoxia up-regulated protein 1</fullName>
    </recommendedName>
</protein>
<evidence type="ECO:0000256" key="3">
    <source>
        <dbReference type="ARBA" id="ARBA00022729"/>
    </source>
</evidence>
<sequence>MEGRDFNLRVQRSELEAMCADLVERIRKPITAALEVSAVPLESIQSVILFGGGTRVPMIQAALKEVTGKSELGKSINSDEAAAMGAVYQAAYHTPGFKVKRFVAKDINRFPVLVTFPRIPKEDETDVLTEDPFITRTLFQIANPCPQRRSITFNRLAKDMSFTVYYGDIPSGLQSYVEGSQNLMNVTISEVAETASKFRNYSTRGVKAHFSLDFSCVLRLTEVNLLLDLINDTTTASKGGSALQKLADGISSFFGGGGKGEATTEETPDTANATTPESPSDATSTPTPATASDAPTSEPPATTAAPPPPPLKVRKRPRG</sequence>
<keyword evidence="11" id="KW-1185">Reference proteome</keyword>
<keyword evidence="7" id="KW-0143">Chaperone</keyword>
<feature type="region of interest" description="Disordered" evidence="9">
    <location>
        <begin position="256"/>
        <end position="319"/>
    </location>
</feature>
<gene>
    <name evidence="10" type="ORF">DILT_LOCUS8093</name>
</gene>
<name>A0A3P7NV18_DIBLA</name>